<gene>
    <name evidence="2" type="ORF">LTRI10_LOCUS8871</name>
</gene>
<dbReference type="AlphaFoldDB" id="A0AAV2CYV4"/>
<dbReference type="EMBL" id="OZ034814">
    <property type="protein sequence ID" value="CAL1361500.1"/>
    <property type="molecule type" value="Genomic_DNA"/>
</dbReference>
<accession>A0AAV2CYV4</accession>
<reference evidence="2 3" key="1">
    <citation type="submission" date="2024-04" db="EMBL/GenBank/DDBJ databases">
        <authorList>
            <person name="Fracassetti M."/>
        </authorList>
    </citation>
    <scope>NUCLEOTIDE SEQUENCE [LARGE SCALE GENOMIC DNA]</scope>
</reference>
<sequence length="179" mass="20637">MTRRGRRTHRKGVHATEARPSLEAKTDGLIKVLLKDRSQGKRLVMVCEWCASPNHTLEEFQVTMEANTLEEQVNFIVNARGNNNKSPYSNTTNPGWHNHANFSWASPATLRSPCFEGPSGGYQPRLPFSQPRYQFQETYFHLQQYQPQSGKGYQQPDKISKLEDFVTQAIKTALLLWWR</sequence>
<organism evidence="2 3">
    <name type="scientific">Linum trigynum</name>
    <dbReference type="NCBI Taxonomy" id="586398"/>
    <lineage>
        <taxon>Eukaryota</taxon>
        <taxon>Viridiplantae</taxon>
        <taxon>Streptophyta</taxon>
        <taxon>Embryophyta</taxon>
        <taxon>Tracheophyta</taxon>
        <taxon>Spermatophyta</taxon>
        <taxon>Magnoliopsida</taxon>
        <taxon>eudicotyledons</taxon>
        <taxon>Gunneridae</taxon>
        <taxon>Pentapetalae</taxon>
        <taxon>rosids</taxon>
        <taxon>fabids</taxon>
        <taxon>Malpighiales</taxon>
        <taxon>Linaceae</taxon>
        <taxon>Linum</taxon>
    </lineage>
</organism>
<feature type="region of interest" description="Disordered" evidence="1">
    <location>
        <begin position="1"/>
        <end position="20"/>
    </location>
</feature>
<keyword evidence="3" id="KW-1185">Reference proteome</keyword>
<evidence type="ECO:0000313" key="3">
    <source>
        <dbReference type="Proteomes" id="UP001497516"/>
    </source>
</evidence>
<proteinExistence type="predicted"/>
<name>A0AAV2CYV4_9ROSI</name>
<feature type="compositionally biased region" description="Basic residues" evidence="1">
    <location>
        <begin position="1"/>
        <end position="13"/>
    </location>
</feature>
<evidence type="ECO:0000256" key="1">
    <source>
        <dbReference type="SAM" id="MobiDB-lite"/>
    </source>
</evidence>
<dbReference type="Proteomes" id="UP001497516">
    <property type="component" value="Chromosome 10"/>
</dbReference>
<protein>
    <submittedName>
        <fullName evidence="2">Uncharacterized protein</fullName>
    </submittedName>
</protein>
<evidence type="ECO:0000313" key="2">
    <source>
        <dbReference type="EMBL" id="CAL1361500.1"/>
    </source>
</evidence>